<keyword evidence="4" id="KW-1185">Reference proteome</keyword>
<dbReference type="EMBL" id="BAAAOH010000001">
    <property type="protein sequence ID" value="GAA1994983.1"/>
    <property type="molecule type" value="Genomic_DNA"/>
</dbReference>
<dbReference type="Pfam" id="PF13699">
    <property type="entry name" value="eCIS_core"/>
    <property type="match status" value="1"/>
</dbReference>
<proteinExistence type="predicted"/>
<comment type="caution">
    <text evidence="3">The sequence shown here is derived from an EMBL/GenBank/DDBJ whole genome shotgun (WGS) entry which is preliminary data.</text>
</comment>
<feature type="region of interest" description="Disordered" evidence="1">
    <location>
        <begin position="603"/>
        <end position="632"/>
    </location>
</feature>
<feature type="region of interest" description="Disordered" evidence="1">
    <location>
        <begin position="126"/>
        <end position="147"/>
    </location>
</feature>
<accession>A0ABN2T0L2</accession>
<feature type="compositionally biased region" description="Basic and acidic residues" evidence="1">
    <location>
        <begin position="138"/>
        <end position="147"/>
    </location>
</feature>
<evidence type="ECO:0000256" key="1">
    <source>
        <dbReference type="SAM" id="MobiDB-lite"/>
    </source>
</evidence>
<dbReference type="NCBIfam" id="NF041770">
    <property type="entry name" value="CFI_box_CTERM"/>
    <property type="match status" value="1"/>
</dbReference>
<feature type="region of interest" description="Disordered" evidence="1">
    <location>
        <begin position="938"/>
        <end position="960"/>
    </location>
</feature>
<organism evidence="3 4">
    <name type="scientific">Microbacterium pumilum</name>
    <dbReference type="NCBI Taxonomy" id="344165"/>
    <lineage>
        <taxon>Bacteria</taxon>
        <taxon>Bacillati</taxon>
        <taxon>Actinomycetota</taxon>
        <taxon>Actinomycetes</taxon>
        <taxon>Micrococcales</taxon>
        <taxon>Microbacteriaceae</taxon>
        <taxon>Microbacterium</taxon>
    </lineage>
</organism>
<dbReference type="InterPro" id="IPR025295">
    <property type="entry name" value="eCIS_core_dom"/>
</dbReference>
<feature type="region of interest" description="Disordered" evidence="1">
    <location>
        <begin position="490"/>
        <end position="588"/>
    </location>
</feature>
<gene>
    <name evidence="3" type="ORF">GCM10009777_33670</name>
</gene>
<protein>
    <recommendedName>
        <fullName evidence="2">eCIS core domain-containing protein</fullName>
    </recommendedName>
</protein>
<dbReference type="Proteomes" id="UP001500326">
    <property type="component" value="Unassembled WGS sequence"/>
</dbReference>
<reference evidence="3 4" key="1">
    <citation type="journal article" date="2019" name="Int. J. Syst. Evol. Microbiol.">
        <title>The Global Catalogue of Microorganisms (GCM) 10K type strain sequencing project: providing services to taxonomists for standard genome sequencing and annotation.</title>
        <authorList>
            <consortium name="The Broad Institute Genomics Platform"/>
            <consortium name="The Broad Institute Genome Sequencing Center for Infectious Disease"/>
            <person name="Wu L."/>
            <person name="Ma J."/>
        </authorList>
    </citation>
    <scope>NUCLEOTIDE SEQUENCE [LARGE SCALE GENOMIC DNA]</scope>
    <source>
        <strain evidence="3 4">JCM 14902</strain>
    </source>
</reference>
<name>A0ABN2T0L2_9MICO</name>
<sequence>MHEQGAAPKDRRRSQARSINQDGGAEHQAYDSVPQRQSSALPPAVRYGLSGHGAALDASVRETMEQSFLQDLSSVRVHSDDRARQANVSLFSRAYSAGDHIALGPGATAGSTGLMAHELAHVVQNRKGAPSASGGRAASEREAESAEARMGAYRPPASPARATVPGLHFAPLVFGAGQAQVSVDSGIVSVNGTATKAVVEVDGKITYNGREIVLDRGGVFRYRDDRYLPCKPCNPHLYEGNRLKTGVAGAPPAEGSFYDAVQRRWVLRREPIVTTVSISSPTAVGGAQAGTVNPALKGRVEVAHAARQQFEARVEHAMAEGNLGRAEAEQIVRSRMQSQLGETGLGVFETGQTYVIVDTEAGDGVIKRTTTAAVKGGEVPSVDVPLEKVQTRLATINKTLGENFVFDPQSLQHGEVRAIVRTPQGTTYYVQRPMCPMCQRFFALEAQVQNRPITVVDPETTRVFSPGLTVTEVNPTVVYERTGAITRADGKSTLEIGSSPSVTHKVAPVPRTGPASAEAAGKLPETGPKTTEPPAKGGDPTAKGGDTAKVVDTGPKTGPQTAKPGEAVKPADVTPKTGEVTPKVGEVTPKVPEVAPKAGEVAKGGEVTPKVGGATPKVGEVPSLGKVSPGTIEPKIGGGGALRRGGFRRFTVGAAGAIAEGALAVVMVLADIIVQLVVVPYLERLQRELDEKYRASLQKQIEAYYQSALKDGVENWVLSQAERLREIEDRDVQPYVNITMTVHFRRAWSFWTGQGSGPPERITDLDFVRLDSPKVEIGESPVAESADGMVSEDGLPILGDTFAKEFAQTVHFAAIPPTYQQLVDQYGPRPASRAKTTCFIATACYGAPDAPEVDVLRRFRDRRLMPSPAGRRFVLWYYRTSPPIADALRRHDAARWAVRTLFIAPLVAAVRSFDPSSDASSVAGAQQVVVEGCRQPGVDGEFDAVDPPDRRGQTHARHEPRRIHRREIGGRDFVVGDLVARCPQIVEEADLRGAMQDRAGGLRGDEPVSEPQDHRCGGRLEHEAVRRHEDRVIRAPPLGLADRGHVHGVRQRLRPEQQPRRARGGAAVVAAVERDDTDTAGARGGVVRRLGCGHPRCRRRSVLDAAAQDQLDHPFAGAGVSGRESDGLPPLLGIRRRKVAEVGRMSEPVEVRPGLLGVAIDDSDGLEDAVASLGAELADVQCGRGWVDHGERLGEVGAVIDRFRRVDHERES</sequence>
<feature type="domain" description="eCIS core" evidence="2">
    <location>
        <begin position="56"/>
        <end position="128"/>
    </location>
</feature>
<evidence type="ECO:0000313" key="3">
    <source>
        <dbReference type="EMBL" id="GAA1994983.1"/>
    </source>
</evidence>
<dbReference type="InterPro" id="IPR049886">
    <property type="entry name" value="CFI_box_CTERM_dom"/>
</dbReference>
<feature type="region of interest" description="Disordered" evidence="1">
    <location>
        <begin position="1"/>
        <end position="45"/>
    </location>
</feature>
<evidence type="ECO:0000313" key="4">
    <source>
        <dbReference type="Proteomes" id="UP001500326"/>
    </source>
</evidence>
<feature type="compositionally biased region" description="Low complexity" evidence="1">
    <location>
        <begin position="126"/>
        <end position="137"/>
    </location>
</feature>
<evidence type="ECO:0000259" key="2">
    <source>
        <dbReference type="Pfam" id="PF13699"/>
    </source>
</evidence>